<protein>
    <submittedName>
        <fullName evidence="1">Uncharacterized protein</fullName>
    </submittedName>
</protein>
<reference evidence="1" key="1">
    <citation type="submission" date="2018-02" db="EMBL/GenBank/DDBJ databases">
        <title>Rhizophora mucronata_Transcriptome.</title>
        <authorList>
            <person name="Meera S.P."/>
            <person name="Sreeshan A."/>
            <person name="Augustine A."/>
        </authorList>
    </citation>
    <scope>NUCLEOTIDE SEQUENCE</scope>
    <source>
        <tissue evidence="1">Leaf</tissue>
    </source>
</reference>
<sequence length="24" mass="2934">MIIIQVEDRFHPLPHKSKFRITEV</sequence>
<evidence type="ECO:0000313" key="1">
    <source>
        <dbReference type="EMBL" id="MBX73374.1"/>
    </source>
</evidence>
<organism evidence="1">
    <name type="scientific">Rhizophora mucronata</name>
    <name type="common">Asiatic mangrove</name>
    <dbReference type="NCBI Taxonomy" id="61149"/>
    <lineage>
        <taxon>Eukaryota</taxon>
        <taxon>Viridiplantae</taxon>
        <taxon>Streptophyta</taxon>
        <taxon>Embryophyta</taxon>
        <taxon>Tracheophyta</taxon>
        <taxon>Spermatophyta</taxon>
        <taxon>Magnoliopsida</taxon>
        <taxon>eudicotyledons</taxon>
        <taxon>Gunneridae</taxon>
        <taxon>Pentapetalae</taxon>
        <taxon>rosids</taxon>
        <taxon>fabids</taxon>
        <taxon>Malpighiales</taxon>
        <taxon>Rhizophoraceae</taxon>
        <taxon>Rhizophora</taxon>
    </lineage>
</organism>
<dbReference type="AlphaFoldDB" id="A0A2P2R2M3"/>
<name>A0A2P2R2M3_RHIMU</name>
<proteinExistence type="predicted"/>
<dbReference type="EMBL" id="GGEC01092890">
    <property type="protein sequence ID" value="MBX73374.1"/>
    <property type="molecule type" value="Transcribed_RNA"/>
</dbReference>
<accession>A0A2P2R2M3</accession>